<protein>
    <recommendedName>
        <fullName evidence="1">KaiC-like domain-containing protein</fullName>
    </recommendedName>
</protein>
<evidence type="ECO:0000313" key="2">
    <source>
        <dbReference type="EMBL" id="NHZ66882.1"/>
    </source>
</evidence>
<proteinExistence type="predicted"/>
<gene>
    <name evidence="2" type="ORF">F1735_32170</name>
</gene>
<dbReference type="EMBL" id="WHJF01000188">
    <property type="protein sequence ID" value="NHZ66882.1"/>
    <property type="molecule type" value="Genomic_DNA"/>
</dbReference>
<dbReference type="Proteomes" id="UP000610594">
    <property type="component" value="Unassembled WGS sequence"/>
</dbReference>
<dbReference type="SUPFAM" id="SSF52540">
    <property type="entry name" value="P-loop containing nucleoside triphosphate hydrolases"/>
    <property type="match status" value="1"/>
</dbReference>
<name>A0ABX0MY21_9BURK</name>
<dbReference type="InterPro" id="IPR027417">
    <property type="entry name" value="P-loop_NTPase"/>
</dbReference>
<dbReference type="PANTHER" id="PTHR42926">
    <property type="match status" value="1"/>
</dbReference>
<organism evidence="2 3">
    <name type="scientific">Massilia genomosp. 1</name>
    <dbReference type="NCBI Taxonomy" id="2609280"/>
    <lineage>
        <taxon>Bacteria</taxon>
        <taxon>Pseudomonadati</taxon>
        <taxon>Pseudomonadota</taxon>
        <taxon>Betaproteobacteria</taxon>
        <taxon>Burkholderiales</taxon>
        <taxon>Oxalobacteraceae</taxon>
        <taxon>Telluria group</taxon>
        <taxon>Massilia</taxon>
    </lineage>
</organism>
<dbReference type="Pfam" id="PF06745">
    <property type="entry name" value="ATPase"/>
    <property type="match status" value="1"/>
</dbReference>
<feature type="non-terminal residue" evidence="2">
    <location>
        <position position="1"/>
    </location>
</feature>
<dbReference type="Gene3D" id="3.40.50.300">
    <property type="entry name" value="P-loop containing nucleotide triphosphate hydrolases"/>
    <property type="match status" value="1"/>
</dbReference>
<keyword evidence="3" id="KW-1185">Reference proteome</keyword>
<sequence>IDCPVQLGRDAIARDIPIQVEKVLHRKSGAAAVVCATFRLDDLIAAVERSGATRVVIDSLSEVSLYLAPEFQSDYRSSVFRILAGLARLGVTVVVTMGLDDRYTELRFSQADTGFLADAIVAMRYVEIEGTLAKVMSVVKVRGSAHSTDLRRYTIDAGGLRIEPRALPYTGLLSGCAATIVPPG</sequence>
<dbReference type="PANTHER" id="PTHR42926:SF1">
    <property type="entry name" value="CIRCADIAN CLOCK OSCILLATOR PROTEIN KAIC 1"/>
    <property type="match status" value="1"/>
</dbReference>
<comment type="caution">
    <text evidence="2">The sequence shown here is derived from an EMBL/GenBank/DDBJ whole genome shotgun (WGS) entry which is preliminary data.</text>
</comment>
<dbReference type="InterPro" id="IPR051347">
    <property type="entry name" value="Circadian_clock_KaiC-rel"/>
</dbReference>
<dbReference type="InterPro" id="IPR014774">
    <property type="entry name" value="KaiC-like_dom"/>
</dbReference>
<evidence type="ECO:0000259" key="1">
    <source>
        <dbReference type="Pfam" id="PF06745"/>
    </source>
</evidence>
<evidence type="ECO:0000313" key="3">
    <source>
        <dbReference type="Proteomes" id="UP000610594"/>
    </source>
</evidence>
<accession>A0ABX0MY21</accession>
<feature type="domain" description="KaiC-like" evidence="1">
    <location>
        <begin position="41"/>
        <end position="164"/>
    </location>
</feature>
<reference evidence="2 3" key="1">
    <citation type="submission" date="2019-10" db="EMBL/GenBank/DDBJ databases">
        <title>Taxonomy of Antarctic Massilia spp.: description of Massilia rubra sp. nov., Massilia aquatica sp. nov., Massilia mucilaginosa sp. nov., Massilia frigida sp. nov. isolated from streams, lakes and regoliths.</title>
        <authorList>
            <person name="Holochova P."/>
            <person name="Sedlacek I."/>
            <person name="Kralova S."/>
            <person name="Maslanova I."/>
            <person name="Busse H.-J."/>
            <person name="Stankova E."/>
            <person name="Vrbovska V."/>
            <person name="Kovarovic V."/>
            <person name="Bartak M."/>
            <person name="Svec P."/>
            <person name="Pantucek R."/>
        </authorList>
    </citation>
    <scope>NUCLEOTIDE SEQUENCE [LARGE SCALE GENOMIC DNA]</scope>
    <source>
        <strain evidence="2 3">CCM 8694</strain>
    </source>
</reference>
<dbReference type="RefSeq" id="WP_308628250.1">
    <property type="nucleotide sequence ID" value="NZ_WHJF01000188.1"/>
</dbReference>